<evidence type="ECO:0000313" key="2">
    <source>
        <dbReference type="Proteomes" id="UP000326198"/>
    </source>
</evidence>
<dbReference type="EMBL" id="ML736278">
    <property type="protein sequence ID" value="KAE8374700.1"/>
    <property type="molecule type" value="Genomic_DNA"/>
</dbReference>
<keyword evidence="2" id="KW-1185">Reference proteome</keyword>
<sequence>MQEARSRGCAVHHDSRTTTPLVDTITTTLLPPYLSSPMALSEYSIRLQHGIVGGFVPPSPSAILTLTKSAGGSDIAIDEIIRPNGRADLQQQHKKTLDSSNGQVQGLVTELYDILQDLPLESPTGSDDIYRLDTSIAWHSDDLEWRNGGPQGCVQRESDVQPSDQERRKFTRAVEIVKELVDMGSP</sequence>
<gene>
    <name evidence="1" type="ORF">BDV26DRAFT_269490</name>
</gene>
<name>A0A5N7B0Q4_9EURO</name>
<evidence type="ECO:0000313" key="1">
    <source>
        <dbReference type="EMBL" id="KAE8374700.1"/>
    </source>
</evidence>
<dbReference type="AlphaFoldDB" id="A0A5N7B0Q4"/>
<dbReference type="OrthoDB" id="5366606at2759"/>
<reference evidence="1 2" key="1">
    <citation type="submission" date="2019-04" db="EMBL/GenBank/DDBJ databases">
        <title>Friends and foes A comparative genomics studyof 23 Aspergillus species from section Flavi.</title>
        <authorList>
            <consortium name="DOE Joint Genome Institute"/>
            <person name="Kjaerbolling I."/>
            <person name="Vesth T."/>
            <person name="Frisvad J.C."/>
            <person name="Nybo J.L."/>
            <person name="Theobald S."/>
            <person name="Kildgaard S."/>
            <person name="Isbrandt T."/>
            <person name="Kuo A."/>
            <person name="Sato A."/>
            <person name="Lyhne E.K."/>
            <person name="Kogle M.E."/>
            <person name="Wiebenga A."/>
            <person name="Kun R.S."/>
            <person name="Lubbers R.J."/>
            <person name="Makela M.R."/>
            <person name="Barry K."/>
            <person name="Chovatia M."/>
            <person name="Clum A."/>
            <person name="Daum C."/>
            <person name="Haridas S."/>
            <person name="He G."/>
            <person name="LaButti K."/>
            <person name="Lipzen A."/>
            <person name="Mondo S."/>
            <person name="Riley R."/>
            <person name="Salamov A."/>
            <person name="Simmons B.A."/>
            <person name="Magnuson J.K."/>
            <person name="Henrissat B."/>
            <person name="Mortensen U.H."/>
            <person name="Larsen T.O."/>
            <person name="Devries R.P."/>
            <person name="Grigoriev I.V."/>
            <person name="Machida M."/>
            <person name="Baker S.E."/>
            <person name="Andersen M.R."/>
        </authorList>
    </citation>
    <scope>NUCLEOTIDE SEQUENCE [LARGE SCALE GENOMIC DNA]</scope>
    <source>
        <strain evidence="1 2">IBT 29228</strain>
    </source>
</reference>
<organism evidence="1 2">
    <name type="scientific">Aspergillus bertholletiae</name>
    <dbReference type="NCBI Taxonomy" id="1226010"/>
    <lineage>
        <taxon>Eukaryota</taxon>
        <taxon>Fungi</taxon>
        <taxon>Dikarya</taxon>
        <taxon>Ascomycota</taxon>
        <taxon>Pezizomycotina</taxon>
        <taxon>Eurotiomycetes</taxon>
        <taxon>Eurotiomycetidae</taxon>
        <taxon>Eurotiales</taxon>
        <taxon>Aspergillaceae</taxon>
        <taxon>Aspergillus</taxon>
        <taxon>Aspergillus subgen. Circumdati</taxon>
    </lineage>
</organism>
<proteinExistence type="predicted"/>
<dbReference type="Proteomes" id="UP000326198">
    <property type="component" value="Unassembled WGS sequence"/>
</dbReference>
<protein>
    <submittedName>
        <fullName evidence="1">Uncharacterized protein</fullName>
    </submittedName>
</protein>
<accession>A0A5N7B0Q4</accession>